<dbReference type="GO" id="GO:0032259">
    <property type="term" value="P:methylation"/>
    <property type="evidence" value="ECO:0007669"/>
    <property type="project" value="UniProtKB-KW"/>
</dbReference>
<gene>
    <name evidence="7" type="ORF">NCGR_LOCUS49003</name>
</gene>
<sequence>MEASSRLELQQAHVELWNLTFSYLKSMALECAVQLNIPNVIHNFGGSTSLPNILSAIPVPEHRRPYLLRLMRFLVVSDILSFDSPTSGEGMYQLTPLSRLLVDDTHINGCGSLVPFVLSQTTKYHVSSATYLSEWFKGEDGVGPMAAEMPFKMAHGTGPWGALGRDPQFNKVFNAGLGSNSRLVLDFVVAQHGDVFDGISSLLDLGGGDGSTARTIAKAFSHVKCSVLDLPIVIADIQQGDGMVDYIAGDMFSSIPPTDAIMLKYVLHDWNDDDCVKILDQCKKAIRSRKPARGKVIIIDAVVGSPSKEMFEAQVTSDLLMMVIAGGKERDKQEWNKIFMESGFKDYKIRPVLGYLSIIELCL</sequence>
<proteinExistence type="predicted"/>
<feature type="active site" description="Proton acceptor" evidence="4">
    <location>
        <position position="268"/>
    </location>
</feature>
<keyword evidence="8" id="KW-1185">Reference proteome</keyword>
<evidence type="ECO:0000313" key="7">
    <source>
        <dbReference type="EMBL" id="CAD6265698.1"/>
    </source>
</evidence>
<dbReference type="OrthoDB" id="2410195at2759"/>
<dbReference type="SUPFAM" id="SSF46785">
    <property type="entry name" value="Winged helix' DNA-binding domain"/>
    <property type="match status" value="1"/>
</dbReference>
<protein>
    <submittedName>
        <fullName evidence="7">Uncharacterized protein</fullName>
    </submittedName>
</protein>
<dbReference type="InterPro" id="IPR012967">
    <property type="entry name" value="COMT_dimerisation"/>
</dbReference>
<dbReference type="SUPFAM" id="SSF53335">
    <property type="entry name" value="S-adenosyl-L-methionine-dependent methyltransferases"/>
    <property type="match status" value="1"/>
</dbReference>
<dbReference type="Pfam" id="PF08100">
    <property type="entry name" value="Dimerisation"/>
    <property type="match status" value="1"/>
</dbReference>
<evidence type="ECO:0000313" key="8">
    <source>
        <dbReference type="Proteomes" id="UP000604825"/>
    </source>
</evidence>
<dbReference type="InterPro" id="IPR001077">
    <property type="entry name" value="COMT_C"/>
</dbReference>
<dbReference type="InterPro" id="IPR016461">
    <property type="entry name" value="COMT-like"/>
</dbReference>
<dbReference type="Proteomes" id="UP000604825">
    <property type="component" value="Unassembled WGS sequence"/>
</dbReference>
<name>A0A811R6Q5_9POAL</name>
<dbReference type="PIRSF" id="PIRSF005739">
    <property type="entry name" value="O-mtase"/>
    <property type="match status" value="1"/>
</dbReference>
<keyword evidence="1" id="KW-0489">Methyltransferase</keyword>
<accession>A0A811R6Q5</accession>
<keyword evidence="3" id="KW-0949">S-adenosyl-L-methionine</keyword>
<dbReference type="Pfam" id="PF00891">
    <property type="entry name" value="Methyltransf_2"/>
    <property type="match status" value="1"/>
</dbReference>
<evidence type="ECO:0000256" key="4">
    <source>
        <dbReference type="PIRSR" id="PIRSR005739-1"/>
    </source>
</evidence>
<dbReference type="InterPro" id="IPR036390">
    <property type="entry name" value="WH_DNA-bd_sf"/>
</dbReference>
<dbReference type="InterPro" id="IPR029063">
    <property type="entry name" value="SAM-dependent_MTases_sf"/>
</dbReference>
<evidence type="ECO:0000256" key="2">
    <source>
        <dbReference type="ARBA" id="ARBA00022679"/>
    </source>
</evidence>
<dbReference type="PROSITE" id="PS51683">
    <property type="entry name" value="SAM_OMT_II"/>
    <property type="match status" value="1"/>
</dbReference>
<dbReference type="EMBL" id="CAJGYO010000013">
    <property type="protein sequence ID" value="CAD6265698.1"/>
    <property type="molecule type" value="Genomic_DNA"/>
</dbReference>
<evidence type="ECO:0000256" key="3">
    <source>
        <dbReference type="ARBA" id="ARBA00022691"/>
    </source>
</evidence>
<dbReference type="GO" id="GO:0008757">
    <property type="term" value="F:S-adenosylmethionine-dependent methyltransferase activity"/>
    <property type="evidence" value="ECO:0007669"/>
    <property type="project" value="UniProtKB-ARBA"/>
</dbReference>
<keyword evidence="2" id="KW-0808">Transferase</keyword>
<dbReference type="Gene3D" id="1.10.10.10">
    <property type="entry name" value="Winged helix-like DNA-binding domain superfamily/Winged helix DNA-binding domain"/>
    <property type="match status" value="1"/>
</dbReference>
<dbReference type="GO" id="GO:0008171">
    <property type="term" value="F:O-methyltransferase activity"/>
    <property type="evidence" value="ECO:0007669"/>
    <property type="project" value="InterPro"/>
</dbReference>
<dbReference type="FunFam" id="3.40.50.150:FF:000057">
    <property type="entry name" value="O-methyltransferase ZRP4"/>
    <property type="match status" value="1"/>
</dbReference>
<dbReference type="GO" id="GO:0046983">
    <property type="term" value="F:protein dimerization activity"/>
    <property type="evidence" value="ECO:0007669"/>
    <property type="project" value="InterPro"/>
</dbReference>
<dbReference type="AlphaFoldDB" id="A0A811R6Q5"/>
<organism evidence="7 8">
    <name type="scientific">Miscanthus lutarioriparius</name>
    <dbReference type="NCBI Taxonomy" id="422564"/>
    <lineage>
        <taxon>Eukaryota</taxon>
        <taxon>Viridiplantae</taxon>
        <taxon>Streptophyta</taxon>
        <taxon>Embryophyta</taxon>
        <taxon>Tracheophyta</taxon>
        <taxon>Spermatophyta</taxon>
        <taxon>Magnoliopsida</taxon>
        <taxon>Liliopsida</taxon>
        <taxon>Poales</taxon>
        <taxon>Poaceae</taxon>
        <taxon>PACMAD clade</taxon>
        <taxon>Panicoideae</taxon>
        <taxon>Andropogonodae</taxon>
        <taxon>Andropogoneae</taxon>
        <taxon>Saccharinae</taxon>
        <taxon>Miscanthus</taxon>
    </lineage>
</organism>
<evidence type="ECO:0000259" key="5">
    <source>
        <dbReference type="Pfam" id="PF00891"/>
    </source>
</evidence>
<dbReference type="PANTHER" id="PTHR11746">
    <property type="entry name" value="O-METHYLTRANSFERASE"/>
    <property type="match status" value="1"/>
</dbReference>
<reference evidence="7" key="1">
    <citation type="submission" date="2020-10" db="EMBL/GenBank/DDBJ databases">
        <authorList>
            <person name="Han B."/>
            <person name="Lu T."/>
            <person name="Zhao Q."/>
            <person name="Huang X."/>
            <person name="Zhao Y."/>
        </authorList>
    </citation>
    <scope>NUCLEOTIDE SEQUENCE</scope>
</reference>
<dbReference type="Gene3D" id="3.40.50.150">
    <property type="entry name" value="Vaccinia Virus protein VP39"/>
    <property type="match status" value="1"/>
</dbReference>
<evidence type="ECO:0000256" key="1">
    <source>
        <dbReference type="ARBA" id="ARBA00022603"/>
    </source>
</evidence>
<dbReference type="InterPro" id="IPR036388">
    <property type="entry name" value="WH-like_DNA-bd_sf"/>
</dbReference>
<feature type="domain" description="O-methyltransferase dimerisation" evidence="6">
    <location>
        <begin position="17"/>
        <end position="103"/>
    </location>
</feature>
<comment type="caution">
    <text evidence="7">The sequence shown here is derived from an EMBL/GenBank/DDBJ whole genome shotgun (WGS) entry which is preliminary data.</text>
</comment>
<feature type="domain" description="O-methyltransferase C-terminal" evidence="5">
    <location>
        <begin position="140"/>
        <end position="345"/>
    </location>
</feature>
<evidence type="ECO:0000259" key="6">
    <source>
        <dbReference type="Pfam" id="PF08100"/>
    </source>
</evidence>